<keyword evidence="3" id="KW-1185">Reference proteome</keyword>
<dbReference type="InterPro" id="IPR052747">
    <property type="entry name" value="TA_system_RelE_toxin"/>
</dbReference>
<proteinExistence type="predicted"/>
<dbReference type="Gene3D" id="3.30.2310.20">
    <property type="entry name" value="RelE-like"/>
    <property type="match status" value="1"/>
</dbReference>
<evidence type="ECO:0000256" key="1">
    <source>
        <dbReference type="ARBA" id="ARBA00022649"/>
    </source>
</evidence>
<dbReference type="InterPro" id="IPR035093">
    <property type="entry name" value="RelE/ParE_toxin_dom_sf"/>
</dbReference>
<dbReference type="PANTHER" id="PTHR38813">
    <property type="match status" value="1"/>
</dbReference>
<dbReference type="EMBL" id="FP236843">
    <property type="protein sequence ID" value="CAX59624.1"/>
    <property type="molecule type" value="Genomic_DNA"/>
</dbReference>
<keyword evidence="1" id="KW-1277">Toxin-antitoxin system</keyword>
<dbReference type="KEGG" id="ebi:EbC_20930"/>
<dbReference type="InterPro" id="IPR007712">
    <property type="entry name" value="RelE/ParE_toxin"/>
</dbReference>
<accession>D8MS17</accession>
<name>D8MS17_ERWBE</name>
<dbReference type="RefSeq" id="WP_013202114.1">
    <property type="nucleotide sequence ID" value="NC_014306.1"/>
</dbReference>
<dbReference type="STRING" id="634500.EbC_20930"/>
<reference evidence="2 3" key="1">
    <citation type="journal article" date="2010" name="BMC Genomics">
        <title>Genome comparison of the epiphytic bacteria Erwinia billingiae and E. tasmaniensis with the pear pathogen E. pyrifoliae.</title>
        <authorList>
            <person name="Kube M."/>
            <person name="Migdoll A.M."/>
            <person name="Gehring I."/>
            <person name="Heitmann K."/>
            <person name="Mayer Y."/>
            <person name="Kuhl H."/>
            <person name="Knaust F."/>
            <person name="Geider K."/>
            <person name="Reinhardt R."/>
        </authorList>
    </citation>
    <scope>NUCLEOTIDE SEQUENCE [LARGE SCALE GENOMIC DNA]</scope>
    <source>
        <strain evidence="2 3">Eb661</strain>
    </source>
</reference>
<dbReference type="PANTHER" id="PTHR38813:SF1">
    <property type="entry name" value="TOXIN RELE1-RELATED"/>
    <property type="match status" value="1"/>
</dbReference>
<dbReference type="HOGENOM" id="CLU_155761_6_4_6"/>
<organism evidence="3">
    <name type="scientific">Erwinia billingiae (strain Eb661)</name>
    <dbReference type="NCBI Taxonomy" id="634500"/>
    <lineage>
        <taxon>Bacteria</taxon>
        <taxon>Pseudomonadati</taxon>
        <taxon>Pseudomonadota</taxon>
        <taxon>Gammaproteobacteria</taxon>
        <taxon>Enterobacterales</taxon>
        <taxon>Erwiniaceae</taxon>
        <taxon>Erwinia</taxon>
    </lineage>
</organism>
<protein>
    <submittedName>
        <fullName evidence="2">Conserved uncharacterized protein, phage-related</fullName>
    </submittedName>
</protein>
<dbReference type="AlphaFoldDB" id="D8MS17"/>
<dbReference type="SUPFAM" id="SSF143011">
    <property type="entry name" value="RelE-like"/>
    <property type="match status" value="1"/>
</dbReference>
<dbReference type="Pfam" id="PF05016">
    <property type="entry name" value="ParE_toxin"/>
    <property type="match status" value="1"/>
</dbReference>
<dbReference type="GeneID" id="90512113"/>
<dbReference type="eggNOG" id="COG2026">
    <property type="taxonomic scope" value="Bacteria"/>
</dbReference>
<dbReference type="Proteomes" id="UP000008793">
    <property type="component" value="Chromosome"/>
</dbReference>
<evidence type="ECO:0000313" key="2">
    <source>
        <dbReference type="EMBL" id="CAX59624.1"/>
    </source>
</evidence>
<sequence>MVQIYWTGKAAKDLRKLPARDQEAVRSKVNSLGDFPIIGNLDFKKLTDMKNQFRLRVGNYRVLIELHGGTPVVIEILHVLRRNNSTY</sequence>
<gene>
    <name evidence="2" type="ordered locus">EbC_20930</name>
</gene>
<evidence type="ECO:0000313" key="3">
    <source>
        <dbReference type="Proteomes" id="UP000008793"/>
    </source>
</evidence>